<keyword evidence="3" id="KW-0813">Transport</keyword>
<feature type="transmembrane region" description="Helical" evidence="8">
    <location>
        <begin position="257"/>
        <end position="275"/>
    </location>
</feature>
<dbReference type="PANTHER" id="PTHR36838:SF1">
    <property type="entry name" value="SLR1864 PROTEIN"/>
    <property type="match status" value="1"/>
</dbReference>
<evidence type="ECO:0000313" key="10">
    <source>
        <dbReference type="Proteomes" id="UP001279681"/>
    </source>
</evidence>
<organism evidence="9 10">
    <name type="scientific">Candidatus Cetobacterium colombiensis</name>
    <dbReference type="NCBI Taxonomy" id="3073100"/>
    <lineage>
        <taxon>Bacteria</taxon>
        <taxon>Fusobacteriati</taxon>
        <taxon>Fusobacteriota</taxon>
        <taxon>Fusobacteriia</taxon>
        <taxon>Fusobacteriales</taxon>
        <taxon>Fusobacteriaceae</taxon>
        <taxon>Cetobacterium</taxon>
    </lineage>
</organism>
<feature type="transmembrane region" description="Helical" evidence="8">
    <location>
        <begin position="312"/>
        <end position="332"/>
    </location>
</feature>
<protein>
    <submittedName>
        <fullName evidence="9">AEC family transporter</fullName>
    </submittedName>
</protein>
<feature type="transmembrane region" description="Helical" evidence="8">
    <location>
        <begin position="35"/>
        <end position="55"/>
    </location>
</feature>
<dbReference type="RefSeq" id="WP_256692088.1">
    <property type="nucleotide sequence ID" value="NZ_JAVIKH010000016.1"/>
</dbReference>
<dbReference type="EMBL" id="JAVIKH010000016">
    <property type="protein sequence ID" value="MDX8336921.1"/>
    <property type="molecule type" value="Genomic_DNA"/>
</dbReference>
<dbReference type="PANTHER" id="PTHR36838">
    <property type="entry name" value="AUXIN EFFLUX CARRIER FAMILY PROTEIN"/>
    <property type="match status" value="1"/>
</dbReference>
<name>A0ABU4WED3_9FUSO</name>
<keyword evidence="6 8" id="KW-1133">Transmembrane helix</keyword>
<evidence type="ECO:0000256" key="2">
    <source>
        <dbReference type="ARBA" id="ARBA00010145"/>
    </source>
</evidence>
<comment type="subcellular location">
    <subcellularLocation>
        <location evidence="1">Cell membrane</location>
        <topology evidence="1">Multi-pass membrane protein</topology>
    </subcellularLocation>
</comment>
<evidence type="ECO:0000256" key="4">
    <source>
        <dbReference type="ARBA" id="ARBA00022475"/>
    </source>
</evidence>
<evidence type="ECO:0000256" key="1">
    <source>
        <dbReference type="ARBA" id="ARBA00004651"/>
    </source>
</evidence>
<dbReference type="Gene3D" id="1.20.1530.20">
    <property type="match status" value="1"/>
</dbReference>
<feature type="transmembrane region" description="Helical" evidence="8">
    <location>
        <begin position="6"/>
        <end position="23"/>
    </location>
</feature>
<evidence type="ECO:0000256" key="3">
    <source>
        <dbReference type="ARBA" id="ARBA00022448"/>
    </source>
</evidence>
<keyword evidence="4" id="KW-1003">Cell membrane</keyword>
<feature type="transmembrane region" description="Helical" evidence="8">
    <location>
        <begin position="225"/>
        <end position="245"/>
    </location>
</feature>
<evidence type="ECO:0000256" key="8">
    <source>
        <dbReference type="SAM" id="Phobius"/>
    </source>
</evidence>
<reference evidence="10" key="1">
    <citation type="submission" date="2023-07" db="EMBL/GenBank/DDBJ databases">
        <authorList>
            <person name="Colorado M.A."/>
            <person name="Villamil L.M."/>
            <person name="Melo J.F."/>
            <person name="Rodriguez J.A."/>
            <person name="Ruiz R.Y."/>
        </authorList>
    </citation>
    <scope>NUCLEOTIDE SEQUENCE [LARGE SCALE GENOMIC DNA]</scope>
    <source>
        <strain evidence="10">C33</strain>
    </source>
</reference>
<feature type="transmembrane region" description="Helical" evidence="8">
    <location>
        <begin position="129"/>
        <end position="150"/>
    </location>
</feature>
<dbReference type="InterPro" id="IPR004776">
    <property type="entry name" value="Mem_transp_PIN-like"/>
</dbReference>
<sequence>MWNIIMKDIIPIFVIMLLGFYAGKSKAFNQDNARSFNKLVLNYALPAALFVSIVKADRHMLFEDIKLTLVSTFVIVGVFMWSFFSCYKFFKHTKGEAAVCALIAGSPTIGFLGFAVLDPIFGATANTGLVVAIVSIVVNAITIPIGLSLLNPGGAKVQNQLIKDLSSETGIKKDIDEFEQEMQKLEKNPVISALTQPVAWAPILAVIIVLLGIEFPPILDPNFELISKANSGVAVFAAGLTLSGLKFEFDLEIIYNTFIKLILMPGLLLIVGLLVKLDPIHLQMLVLSGALPPAFSGIIISSRYQVYVRTGTSSLAVSVLLFMVAAPFWIWVTRLASTWNI</sequence>
<keyword evidence="10" id="KW-1185">Reference proteome</keyword>
<evidence type="ECO:0000256" key="5">
    <source>
        <dbReference type="ARBA" id="ARBA00022692"/>
    </source>
</evidence>
<feature type="transmembrane region" description="Helical" evidence="8">
    <location>
        <begin position="190"/>
        <end position="213"/>
    </location>
</feature>
<proteinExistence type="inferred from homology"/>
<comment type="caution">
    <text evidence="9">The sequence shown here is derived from an EMBL/GenBank/DDBJ whole genome shotgun (WGS) entry which is preliminary data.</text>
</comment>
<keyword evidence="7 8" id="KW-0472">Membrane</keyword>
<feature type="transmembrane region" description="Helical" evidence="8">
    <location>
        <begin position="67"/>
        <end position="90"/>
    </location>
</feature>
<feature type="transmembrane region" description="Helical" evidence="8">
    <location>
        <begin position="97"/>
        <end position="117"/>
    </location>
</feature>
<comment type="similarity">
    <text evidence="2">Belongs to the auxin efflux carrier (TC 2.A.69) family.</text>
</comment>
<evidence type="ECO:0000313" key="9">
    <source>
        <dbReference type="EMBL" id="MDX8336921.1"/>
    </source>
</evidence>
<dbReference type="Pfam" id="PF03547">
    <property type="entry name" value="Mem_trans"/>
    <property type="match status" value="1"/>
</dbReference>
<evidence type="ECO:0000256" key="6">
    <source>
        <dbReference type="ARBA" id="ARBA00022989"/>
    </source>
</evidence>
<gene>
    <name evidence="9" type="ORF">RFV38_10500</name>
</gene>
<accession>A0ABU4WED3</accession>
<feature type="transmembrane region" description="Helical" evidence="8">
    <location>
        <begin position="281"/>
        <end position="300"/>
    </location>
</feature>
<keyword evidence="5 8" id="KW-0812">Transmembrane</keyword>
<dbReference type="Proteomes" id="UP001279681">
    <property type="component" value="Unassembled WGS sequence"/>
</dbReference>
<dbReference type="InterPro" id="IPR038770">
    <property type="entry name" value="Na+/solute_symporter_sf"/>
</dbReference>
<evidence type="ECO:0000256" key="7">
    <source>
        <dbReference type="ARBA" id="ARBA00023136"/>
    </source>
</evidence>